<feature type="region of interest" description="Disordered" evidence="1">
    <location>
        <begin position="46"/>
        <end position="69"/>
    </location>
</feature>
<protein>
    <submittedName>
        <fullName evidence="2">Uncharacterized protein</fullName>
    </submittedName>
</protein>
<organism evidence="2 3">
    <name type="scientific">Phaseolus coccineus</name>
    <name type="common">Scarlet runner bean</name>
    <name type="synonym">Phaseolus multiflorus</name>
    <dbReference type="NCBI Taxonomy" id="3886"/>
    <lineage>
        <taxon>Eukaryota</taxon>
        <taxon>Viridiplantae</taxon>
        <taxon>Streptophyta</taxon>
        <taxon>Embryophyta</taxon>
        <taxon>Tracheophyta</taxon>
        <taxon>Spermatophyta</taxon>
        <taxon>Magnoliopsida</taxon>
        <taxon>eudicotyledons</taxon>
        <taxon>Gunneridae</taxon>
        <taxon>Pentapetalae</taxon>
        <taxon>rosids</taxon>
        <taxon>fabids</taxon>
        <taxon>Fabales</taxon>
        <taxon>Fabaceae</taxon>
        <taxon>Papilionoideae</taxon>
        <taxon>50 kb inversion clade</taxon>
        <taxon>NPAAA clade</taxon>
        <taxon>indigoferoid/millettioid clade</taxon>
        <taxon>Phaseoleae</taxon>
        <taxon>Phaseolus</taxon>
    </lineage>
</organism>
<feature type="region of interest" description="Disordered" evidence="1">
    <location>
        <begin position="82"/>
        <end position="113"/>
    </location>
</feature>
<name>A0AAN9QI36_PHACN</name>
<sequence>MATTLFPSPNPTVTVSLSSLSLSDSPNKTTQHKTLSLSRLYLHLTPDTVSEPDKSKATSASSLRSSHLSPLTLSCPVALPDGMPGTGRWEFGSAEKEKWGVEDETGGERIVPW</sequence>
<dbReference type="AlphaFoldDB" id="A0AAN9QI36"/>
<keyword evidence="3" id="KW-1185">Reference proteome</keyword>
<accession>A0AAN9QI36</accession>
<evidence type="ECO:0000256" key="1">
    <source>
        <dbReference type="SAM" id="MobiDB-lite"/>
    </source>
</evidence>
<reference evidence="2 3" key="1">
    <citation type="submission" date="2024-01" db="EMBL/GenBank/DDBJ databases">
        <title>The genomes of 5 underutilized Papilionoideae crops provide insights into root nodulation and disease resistanc.</title>
        <authorList>
            <person name="Jiang F."/>
        </authorList>
    </citation>
    <scope>NUCLEOTIDE SEQUENCE [LARGE SCALE GENOMIC DNA]</scope>
    <source>
        <strain evidence="2">JINMINGXINNONG_FW02</strain>
        <tissue evidence="2">Leaves</tissue>
    </source>
</reference>
<feature type="compositionally biased region" description="Low complexity" evidence="1">
    <location>
        <begin position="57"/>
        <end position="69"/>
    </location>
</feature>
<evidence type="ECO:0000313" key="3">
    <source>
        <dbReference type="Proteomes" id="UP001374584"/>
    </source>
</evidence>
<proteinExistence type="predicted"/>
<comment type="caution">
    <text evidence="2">The sequence shown here is derived from an EMBL/GenBank/DDBJ whole genome shotgun (WGS) entry which is preliminary data.</text>
</comment>
<gene>
    <name evidence="2" type="ORF">VNO80_27537</name>
</gene>
<dbReference type="EMBL" id="JAYMYR010000010">
    <property type="protein sequence ID" value="KAK7335601.1"/>
    <property type="molecule type" value="Genomic_DNA"/>
</dbReference>
<evidence type="ECO:0000313" key="2">
    <source>
        <dbReference type="EMBL" id="KAK7335601.1"/>
    </source>
</evidence>
<dbReference type="Proteomes" id="UP001374584">
    <property type="component" value="Unassembled WGS sequence"/>
</dbReference>